<sequence>MIIFTITNTVSKQVYVGSTRSDIDSHWETLLIAAESGVEAELYNDIRDAGAQSFALSEWGFADNLSEARELTADAIETFDAKSLQGLITKPKPSKVHRQSAAERKAALALLEEAEQQALLKSEIAKPTGEAGETPATEADLKLLARKRDAELEARIVRERQETMAMNKVLAEMEFRKRSKSSKNKAKSTGIKTPKATSTAPKLAVGKVSSAKLEKEIKEKIVEEREARETTKISRQKAEAQEMAAVMARIDARAQGMRKTAPKPKPKSAMRSSMPLSVKKAPEALKETRLELDLDIAKKAELTVMQQEKSRAATGQPLTAKPFTMARVSQNTGQSKEQKIAHTIDRYRKTATPAVSNKVYGQQDLISSLQARLAQRNGK</sequence>
<proteinExistence type="predicted"/>
<organism evidence="2 3">
    <name type="scientific">Amphritea opalescens</name>
    <dbReference type="NCBI Taxonomy" id="2490544"/>
    <lineage>
        <taxon>Bacteria</taxon>
        <taxon>Pseudomonadati</taxon>
        <taxon>Pseudomonadota</taxon>
        <taxon>Gammaproteobacteria</taxon>
        <taxon>Oceanospirillales</taxon>
        <taxon>Oceanospirillaceae</taxon>
        <taxon>Amphritea</taxon>
    </lineage>
</organism>
<feature type="region of interest" description="Disordered" evidence="1">
    <location>
        <begin position="175"/>
        <end position="198"/>
    </location>
</feature>
<dbReference type="OrthoDB" id="5734086at2"/>
<dbReference type="EMBL" id="RQXW01000004">
    <property type="protein sequence ID" value="RTE66626.1"/>
    <property type="molecule type" value="Genomic_DNA"/>
</dbReference>
<name>A0A430KT19_9GAMM</name>
<keyword evidence="3" id="KW-1185">Reference proteome</keyword>
<comment type="caution">
    <text evidence="2">The sequence shown here is derived from an EMBL/GenBank/DDBJ whole genome shotgun (WGS) entry which is preliminary data.</text>
</comment>
<evidence type="ECO:0000313" key="2">
    <source>
        <dbReference type="EMBL" id="RTE66626.1"/>
    </source>
</evidence>
<dbReference type="InterPro" id="IPR035901">
    <property type="entry name" value="GIY-YIG_endonuc_sf"/>
</dbReference>
<evidence type="ECO:0000313" key="3">
    <source>
        <dbReference type="Proteomes" id="UP000283087"/>
    </source>
</evidence>
<dbReference type="RefSeq" id="WP_126157729.1">
    <property type="nucleotide sequence ID" value="NZ_RQXW01000004.1"/>
</dbReference>
<evidence type="ECO:0000256" key="1">
    <source>
        <dbReference type="SAM" id="MobiDB-lite"/>
    </source>
</evidence>
<reference evidence="2 3" key="1">
    <citation type="submission" date="2018-11" db="EMBL/GenBank/DDBJ databases">
        <title>The draft genome sequence of Amphritea opalescens ANRC-JH13T.</title>
        <authorList>
            <person name="Fang Z."/>
            <person name="Zhang Y."/>
            <person name="Han X."/>
        </authorList>
    </citation>
    <scope>NUCLEOTIDE SEQUENCE [LARGE SCALE GENOMIC DNA]</scope>
    <source>
        <strain evidence="2 3">ANRC-JH13</strain>
    </source>
</reference>
<protein>
    <submittedName>
        <fullName evidence="2">Uncharacterized protein</fullName>
    </submittedName>
</protein>
<dbReference type="AlphaFoldDB" id="A0A430KT19"/>
<gene>
    <name evidence="2" type="ORF">EH243_05960</name>
</gene>
<feature type="compositionally biased region" description="Basic residues" evidence="1">
    <location>
        <begin position="177"/>
        <end position="186"/>
    </location>
</feature>
<dbReference type="Proteomes" id="UP000283087">
    <property type="component" value="Unassembled WGS sequence"/>
</dbReference>
<feature type="region of interest" description="Disordered" evidence="1">
    <location>
        <begin position="255"/>
        <end position="278"/>
    </location>
</feature>
<accession>A0A430KT19</accession>
<dbReference type="Gene3D" id="3.40.1440.10">
    <property type="entry name" value="GIY-YIG endonuclease"/>
    <property type="match status" value="1"/>
</dbReference>